<reference evidence="2" key="1">
    <citation type="journal article" date="2014" name="Front. Microbiol.">
        <title>High frequency of phylogenetically diverse reductive dehalogenase-homologous genes in deep subseafloor sedimentary metagenomes.</title>
        <authorList>
            <person name="Kawai M."/>
            <person name="Futagami T."/>
            <person name="Toyoda A."/>
            <person name="Takaki Y."/>
            <person name="Nishi S."/>
            <person name="Hori S."/>
            <person name="Arai W."/>
            <person name="Tsubouchi T."/>
            <person name="Morono Y."/>
            <person name="Uchiyama I."/>
            <person name="Ito T."/>
            <person name="Fujiyama A."/>
            <person name="Inagaki F."/>
            <person name="Takami H."/>
        </authorList>
    </citation>
    <scope>NUCLEOTIDE SEQUENCE</scope>
    <source>
        <strain evidence="2">Expedition CK06-06</strain>
    </source>
</reference>
<accession>X1FW31</accession>
<dbReference type="EMBL" id="BARU01009418">
    <property type="protein sequence ID" value="GAH36770.1"/>
    <property type="molecule type" value="Genomic_DNA"/>
</dbReference>
<keyword evidence="1" id="KW-1133">Transmembrane helix</keyword>
<keyword evidence="1" id="KW-0812">Transmembrane</keyword>
<feature type="transmembrane region" description="Helical" evidence="1">
    <location>
        <begin position="208"/>
        <end position="226"/>
    </location>
</feature>
<name>X1FW31_9ZZZZ</name>
<dbReference type="AlphaFoldDB" id="X1FW31"/>
<proteinExistence type="predicted"/>
<protein>
    <submittedName>
        <fullName evidence="2">Uncharacterized protein</fullName>
    </submittedName>
</protein>
<feature type="transmembrane region" description="Helical" evidence="1">
    <location>
        <begin position="256"/>
        <end position="275"/>
    </location>
</feature>
<comment type="caution">
    <text evidence="2">The sequence shown here is derived from an EMBL/GenBank/DDBJ whole genome shotgun (WGS) entry which is preliminary data.</text>
</comment>
<keyword evidence="1" id="KW-0472">Membrane</keyword>
<gene>
    <name evidence="2" type="ORF">S03H2_18177</name>
</gene>
<evidence type="ECO:0000256" key="1">
    <source>
        <dbReference type="SAM" id="Phobius"/>
    </source>
</evidence>
<feature type="non-terminal residue" evidence="2">
    <location>
        <position position="1"/>
    </location>
</feature>
<feature type="transmembrane region" description="Helical" evidence="1">
    <location>
        <begin position="233"/>
        <end position="250"/>
    </location>
</feature>
<organism evidence="2">
    <name type="scientific">marine sediment metagenome</name>
    <dbReference type="NCBI Taxonomy" id="412755"/>
    <lineage>
        <taxon>unclassified sequences</taxon>
        <taxon>metagenomes</taxon>
        <taxon>ecological metagenomes</taxon>
    </lineage>
</organism>
<evidence type="ECO:0000313" key="2">
    <source>
        <dbReference type="EMBL" id="GAH36770.1"/>
    </source>
</evidence>
<sequence length="288" mass="31905">AIGYIRKSIENETVEVHSDYLQADKTIKTFLITGDQYYLYASSDSLGEIRLGGIIMLGEKIYPLTVSTESITNDTWRGYVTLTSGWDGASGESKTLWLFLNDESQGLYSTTLRLYDEDGTNVDTATYDTYSFNYSYNTGLVNRTVHWASIYMRYHKGNLWWNDSTNFFWSSEGSGIEVDMATLDGLLNGSIGASPLYIPGSDSEEEIVVPYGVLILTGVIITFLFIFSPQHSAFALFFLGIVCGILKLLAIVSEAILPTTAVIGVIILGILLYLYHTKKLEKGGSNES</sequence>